<protein>
    <submittedName>
        <fullName evidence="2">TniQ family protein</fullName>
    </submittedName>
</protein>
<dbReference type="Proteomes" id="UP001244564">
    <property type="component" value="Chromosome"/>
</dbReference>
<name>A0ABY8KBH2_9BACI</name>
<dbReference type="Pfam" id="PF06527">
    <property type="entry name" value="TniQ"/>
    <property type="match status" value="1"/>
</dbReference>
<proteinExistence type="predicted"/>
<feature type="domain" description="TniQ" evidence="1">
    <location>
        <begin position="30"/>
        <end position="163"/>
    </location>
</feature>
<reference evidence="2 3" key="1">
    <citation type="submission" date="2023-04" db="EMBL/GenBank/DDBJ databases">
        <title>Genomic of Lysinibacillus capsici TSBLM.</title>
        <authorList>
            <person name="Hu X.S."/>
            <person name="Yu C.H."/>
        </authorList>
    </citation>
    <scope>NUCLEOTIDE SEQUENCE [LARGE SCALE GENOMIC DNA]</scope>
    <source>
        <strain evidence="2 3">TSBLM</strain>
    </source>
</reference>
<evidence type="ECO:0000313" key="2">
    <source>
        <dbReference type="EMBL" id="WGF36863.1"/>
    </source>
</evidence>
<dbReference type="EMBL" id="CP122283">
    <property type="protein sequence ID" value="WGF36863.1"/>
    <property type="molecule type" value="Genomic_DNA"/>
</dbReference>
<dbReference type="RefSeq" id="WP_279493408.1">
    <property type="nucleotide sequence ID" value="NZ_CP122283.1"/>
</dbReference>
<sequence length="699" mass="82634">MAIIKNKNLTIINSDFKEVNFMEIRRTFTIRPKLIEGESLSSYLIRTANLNAINSISEIWQLVKKHEVYKVDRNIFYKFDLFPCDIVHLNDLSILLNIKANELVLHSFEPIVSFFYPGAAGKMIFGKEIELKNRRFCKSCLNENKAYQLLWQVKEIHMCYKHFTRIESKCYRCGSEQPYLRSGHLEHLKCSSCDKLLFDGIEETIQDINIKNKQFRIYRDWKNLFKITSFISKNVLKESQPIHRKIAVLLLFLATPNNVRINSKKHPFYSPSQVKRLLEIVRNKSNGTLRLGFILNTLRELNIEISALMSLKVPNSFIRILLNRTQDKKVQVIECKSEWCEFYGTVHRMVDMKFSKGKYVPKEYLYSSMCVCTYCWVQVGYNKELSKWEETNISQSLLQKINSLFRKDYSEKQIIQQLNIYPNKVYFYLGYIYQYNPFCNTNSKLENRVVDLSKSKLTNNFSLLKSFWKKSELLTQQASNLFGWDVLSTFYYYWHPDVQQYIYLEENSRVTNKEKEEKLRNEVDRVIKHLDRSNIQISVKEVAAILDITESTLRYHNLNKKINEAKLSNKLNKEKEEIEYIYEVINGYIKNKKIHEEPILVHEVYKFLGISEKILKRNYPEIAKFISNSAKENIAEQKLIRRANLEKAIIHIYNQYGRVDYSLLSEYLGVTKKTLKSSRGVYKGIDVLIRHTLDDLEGD</sequence>
<evidence type="ECO:0000259" key="1">
    <source>
        <dbReference type="Pfam" id="PF06527"/>
    </source>
</evidence>
<accession>A0ABY8KBH2</accession>
<gene>
    <name evidence="2" type="ORF">QBO96_13975</name>
</gene>
<organism evidence="2 3">
    <name type="scientific">Lysinibacillus capsici</name>
    <dbReference type="NCBI Taxonomy" id="2115968"/>
    <lineage>
        <taxon>Bacteria</taxon>
        <taxon>Bacillati</taxon>
        <taxon>Bacillota</taxon>
        <taxon>Bacilli</taxon>
        <taxon>Bacillales</taxon>
        <taxon>Bacillaceae</taxon>
        <taxon>Lysinibacillus</taxon>
    </lineage>
</organism>
<evidence type="ECO:0000313" key="3">
    <source>
        <dbReference type="Proteomes" id="UP001244564"/>
    </source>
</evidence>
<keyword evidence="3" id="KW-1185">Reference proteome</keyword>
<dbReference type="InterPro" id="IPR009492">
    <property type="entry name" value="TniQ"/>
</dbReference>